<organism evidence="1 2">
    <name type="scientific">Eumeta variegata</name>
    <name type="common">Bagworm moth</name>
    <name type="synonym">Eumeta japonica</name>
    <dbReference type="NCBI Taxonomy" id="151549"/>
    <lineage>
        <taxon>Eukaryota</taxon>
        <taxon>Metazoa</taxon>
        <taxon>Ecdysozoa</taxon>
        <taxon>Arthropoda</taxon>
        <taxon>Hexapoda</taxon>
        <taxon>Insecta</taxon>
        <taxon>Pterygota</taxon>
        <taxon>Neoptera</taxon>
        <taxon>Endopterygota</taxon>
        <taxon>Lepidoptera</taxon>
        <taxon>Glossata</taxon>
        <taxon>Ditrysia</taxon>
        <taxon>Tineoidea</taxon>
        <taxon>Psychidae</taxon>
        <taxon>Oiketicinae</taxon>
        <taxon>Eumeta</taxon>
    </lineage>
</organism>
<evidence type="ECO:0000313" key="2">
    <source>
        <dbReference type="Proteomes" id="UP000299102"/>
    </source>
</evidence>
<name>A0A4C1UK08_EUMVA</name>
<sequence length="163" mass="18623">MHAPSLSGARRPGRCACVFCDVVVSTAIPRIRTLRNATNPICYFPSPALRDKARRFGRPTAFRACRVGHAAARYVACTNTERVRFRDCDVAFDQFAPYRYTLTCASSYANGWNRLCGNVRIRAAFAILRRRPWVDAKRSNGNRFSNRVWDNSSHRHWVKCSHV</sequence>
<comment type="caution">
    <text evidence="1">The sequence shown here is derived from an EMBL/GenBank/DDBJ whole genome shotgun (WGS) entry which is preliminary data.</text>
</comment>
<evidence type="ECO:0000313" key="1">
    <source>
        <dbReference type="EMBL" id="GBP26765.1"/>
    </source>
</evidence>
<accession>A0A4C1UK08</accession>
<gene>
    <name evidence="1" type="ORF">EVAR_95277_1</name>
</gene>
<proteinExistence type="predicted"/>
<dbReference type="AlphaFoldDB" id="A0A4C1UK08"/>
<dbReference type="Proteomes" id="UP000299102">
    <property type="component" value="Unassembled WGS sequence"/>
</dbReference>
<protein>
    <submittedName>
        <fullName evidence="1">Uncharacterized protein</fullName>
    </submittedName>
</protein>
<keyword evidence="2" id="KW-1185">Reference proteome</keyword>
<dbReference type="EMBL" id="BGZK01000184">
    <property type="protein sequence ID" value="GBP26765.1"/>
    <property type="molecule type" value="Genomic_DNA"/>
</dbReference>
<reference evidence="1 2" key="1">
    <citation type="journal article" date="2019" name="Commun. Biol.">
        <title>The bagworm genome reveals a unique fibroin gene that provides high tensile strength.</title>
        <authorList>
            <person name="Kono N."/>
            <person name="Nakamura H."/>
            <person name="Ohtoshi R."/>
            <person name="Tomita M."/>
            <person name="Numata K."/>
            <person name="Arakawa K."/>
        </authorList>
    </citation>
    <scope>NUCLEOTIDE SEQUENCE [LARGE SCALE GENOMIC DNA]</scope>
</reference>